<evidence type="ECO:0000256" key="1">
    <source>
        <dbReference type="SAM" id="MobiDB-lite"/>
    </source>
</evidence>
<gene>
    <name evidence="2" type="ORF">EVAR_59351_1</name>
</gene>
<proteinExistence type="predicted"/>
<name>A0A4C2A1D2_EUMVA</name>
<evidence type="ECO:0000313" key="2">
    <source>
        <dbReference type="EMBL" id="GBP93808.1"/>
    </source>
</evidence>
<sequence length="84" mass="9261">MNSNVWAPPAREEGAFSTSQRSRRSRRSADNLNPHLAWRPFASHNALRAILWENYTFLSLHVMADTPRTCAGRAPASAVGGGLK</sequence>
<comment type="caution">
    <text evidence="2">The sequence shown here is derived from an EMBL/GenBank/DDBJ whole genome shotgun (WGS) entry which is preliminary data.</text>
</comment>
<dbReference type="AlphaFoldDB" id="A0A4C2A1D2"/>
<keyword evidence="3" id="KW-1185">Reference proteome</keyword>
<accession>A0A4C2A1D2</accession>
<dbReference type="EMBL" id="BGZK01002421">
    <property type="protein sequence ID" value="GBP93808.1"/>
    <property type="molecule type" value="Genomic_DNA"/>
</dbReference>
<protein>
    <submittedName>
        <fullName evidence="2">Uncharacterized protein</fullName>
    </submittedName>
</protein>
<organism evidence="2 3">
    <name type="scientific">Eumeta variegata</name>
    <name type="common">Bagworm moth</name>
    <name type="synonym">Eumeta japonica</name>
    <dbReference type="NCBI Taxonomy" id="151549"/>
    <lineage>
        <taxon>Eukaryota</taxon>
        <taxon>Metazoa</taxon>
        <taxon>Ecdysozoa</taxon>
        <taxon>Arthropoda</taxon>
        <taxon>Hexapoda</taxon>
        <taxon>Insecta</taxon>
        <taxon>Pterygota</taxon>
        <taxon>Neoptera</taxon>
        <taxon>Endopterygota</taxon>
        <taxon>Lepidoptera</taxon>
        <taxon>Glossata</taxon>
        <taxon>Ditrysia</taxon>
        <taxon>Tineoidea</taxon>
        <taxon>Psychidae</taxon>
        <taxon>Oiketicinae</taxon>
        <taxon>Eumeta</taxon>
    </lineage>
</organism>
<feature type="region of interest" description="Disordered" evidence="1">
    <location>
        <begin position="1"/>
        <end position="30"/>
    </location>
</feature>
<dbReference type="Proteomes" id="UP000299102">
    <property type="component" value="Unassembled WGS sequence"/>
</dbReference>
<reference evidence="2 3" key="1">
    <citation type="journal article" date="2019" name="Commun. Biol.">
        <title>The bagworm genome reveals a unique fibroin gene that provides high tensile strength.</title>
        <authorList>
            <person name="Kono N."/>
            <person name="Nakamura H."/>
            <person name="Ohtoshi R."/>
            <person name="Tomita M."/>
            <person name="Numata K."/>
            <person name="Arakawa K."/>
        </authorList>
    </citation>
    <scope>NUCLEOTIDE SEQUENCE [LARGE SCALE GENOMIC DNA]</scope>
</reference>
<evidence type="ECO:0000313" key="3">
    <source>
        <dbReference type="Proteomes" id="UP000299102"/>
    </source>
</evidence>